<keyword evidence="4 7" id="KW-0812">Transmembrane</keyword>
<protein>
    <recommendedName>
        <fullName evidence="8">Acyltransferase 3 domain-containing protein</fullName>
    </recommendedName>
</protein>
<feature type="transmembrane region" description="Helical" evidence="7">
    <location>
        <begin position="46"/>
        <end position="64"/>
    </location>
</feature>
<dbReference type="InterPro" id="IPR002656">
    <property type="entry name" value="Acyl_transf_3_dom"/>
</dbReference>
<comment type="similarity">
    <text evidence="2">Belongs to the acyltransferase 3 family.</text>
</comment>
<evidence type="ECO:0000256" key="1">
    <source>
        <dbReference type="ARBA" id="ARBA00004651"/>
    </source>
</evidence>
<feature type="transmembrane region" description="Helical" evidence="7">
    <location>
        <begin position="241"/>
        <end position="262"/>
    </location>
</feature>
<feature type="domain" description="Acyltransferase 3" evidence="8">
    <location>
        <begin position="7"/>
        <end position="315"/>
    </location>
</feature>
<keyword evidence="6 7" id="KW-0472">Membrane</keyword>
<evidence type="ECO:0000313" key="9">
    <source>
        <dbReference type="EMBL" id="PYB75574.1"/>
    </source>
</evidence>
<evidence type="ECO:0000256" key="4">
    <source>
        <dbReference type="ARBA" id="ARBA00022692"/>
    </source>
</evidence>
<keyword evidence="10" id="KW-1185">Reference proteome</keyword>
<dbReference type="PANTHER" id="PTHR40074">
    <property type="entry name" value="O-ACETYLTRANSFERASE WECH"/>
    <property type="match status" value="1"/>
</dbReference>
<dbReference type="RefSeq" id="WP_110790961.1">
    <property type="nucleotide sequence ID" value="NZ_QJRY01000002.1"/>
</dbReference>
<dbReference type="EMBL" id="QJRY01000002">
    <property type="protein sequence ID" value="PYB75574.1"/>
    <property type="molecule type" value="Genomic_DNA"/>
</dbReference>
<evidence type="ECO:0000256" key="6">
    <source>
        <dbReference type="ARBA" id="ARBA00023136"/>
    </source>
</evidence>
<keyword evidence="5 7" id="KW-1133">Transmembrane helix</keyword>
<evidence type="ECO:0000259" key="8">
    <source>
        <dbReference type="Pfam" id="PF01757"/>
    </source>
</evidence>
<name>A0ABX5NZE8_9HYPH</name>
<dbReference type="Pfam" id="PF01757">
    <property type="entry name" value="Acyl_transf_3"/>
    <property type="match status" value="1"/>
</dbReference>
<evidence type="ECO:0000256" key="3">
    <source>
        <dbReference type="ARBA" id="ARBA00022475"/>
    </source>
</evidence>
<feature type="transmembrane region" description="Helical" evidence="7">
    <location>
        <begin position="12"/>
        <end position="34"/>
    </location>
</feature>
<comment type="subcellular location">
    <subcellularLocation>
        <location evidence="1">Cell membrane</location>
        <topology evidence="1">Multi-pass membrane protein</topology>
    </subcellularLocation>
</comment>
<feature type="transmembrane region" description="Helical" evidence="7">
    <location>
        <begin position="269"/>
        <end position="290"/>
    </location>
</feature>
<feature type="transmembrane region" description="Helical" evidence="7">
    <location>
        <begin position="99"/>
        <end position="123"/>
    </location>
</feature>
<proteinExistence type="inferred from homology"/>
<accession>A0ABX5NZE8</accession>
<evidence type="ECO:0000256" key="5">
    <source>
        <dbReference type="ARBA" id="ARBA00022989"/>
    </source>
</evidence>
<dbReference type="Proteomes" id="UP000247536">
    <property type="component" value="Unassembled WGS sequence"/>
</dbReference>
<feature type="transmembrane region" description="Helical" evidence="7">
    <location>
        <begin position="216"/>
        <end position="235"/>
    </location>
</feature>
<dbReference type="PANTHER" id="PTHR40074:SF2">
    <property type="entry name" value="O-ACETYLTRANSFERASE WECH"/>
    <property type="match status" value="1"/>
</dbReference>
<evidence type="ECO:0000256" key="7">
    <source>
        <dbReference type="SAM" id="Phobius"/>
    </source>
</evidence>
<feature type="transmembrane region" description="Helical" evidence="7">
    <location>
        <begin position="143"/>
        <end position="159"/>
    </location>
</feature>
<evidence type="ECO:0000313" key="10">
    <source>
        <dbReference type="Proteomes" id="UP000247536"/>
    </source>
</evidence>
<comment type="caution">
    <text evidence="9">The sequence shown here is derived from an EMBL/GenBank/DDBJ whole genome shotgun (WGS) entry which is preliminary data.</text>
</comment>
<organism evidence="9 10">
    <name type="scientific">Rhizobium wuzhouense</name>
    <dbReference type="NCBI Taxonomy" id="1986026"/>
    <lineage>
        <taxon>Bacteria</taxon>
        <taxon>Pseudomonadati</taxon>
        <taxon>Pseudomonadota</taxon>
        <taxon>Alphaproteobacteria</taxon>
        <taxon>Hyphomicrobiales</taxon>
        <taxon>Rhizobiaceae</taxon>
        <taxon>Rhizobium/Agrobacterium group</taxon>
        <taxon>Rhizobium</taxon>
    </lineage>
</organism>
<feature type="transmembrane region" description="Helical" evidence="7">
    <location>
        <begin position="166"/>
        <end position="181"/>
    </location>
</feature>
<feature type="transmembrane region" description="Helical" evidence="7">
    <location>
        <begin position="302"/>
        <end position="324"/>
    </location>
</feature>
<gene>
    <name evidence="9" type="ORF">DMY87_09140</name>
</gene>
<reference evidence="9 10" key="1">
    <citation type="submission" date="2018-06" db="EMBL/GenBank/DDBJ databases">
        <title>Rhizobium wuzhouense sp. nov., isolated from roots of Oryza officinalis.</title>
        <authorList>
            <person name="Yuan T."/>
        </authorList>
    </citation>
    <scope>NUCLEOTIDE SEQUENCE [LARGE SCALE GENOMIC DNA]</scope>
    <source>
        <strain evidence="9 10">W44</strain>
    </source>
</reference>
<keyword evidence="3" id="KW-1003">Cell membrane</keyword>
<evidence type="ECO:0000256" key="2">
    <source>
        <dbReference type="ARBA" id="ARBA00007400"/>
    </source>
</evidence>
<sequence>MQTKRLDGLDIAKGIAILLVVYGHVMRGLQVAGLVSFDGVWGYVDYLVYTVHMPVFFVVSGFLYEAGRQRAQGARDAGLRETASDGAGRSFWKPKLVTLAWPYVLWSTVHLAAQAIMSGSGMVNHEASLGRLASIGWDPVSPFWFLYALFMAFAASYLLQRFSARVVALLAFLLMLVVHPLPLPAVIGDLAFGLVYFSLGRLVFAERLAGPLRSAVTLGLATAGFVLSASIAYRYALDVRLATVGTLCGLVAFFMLSTLLAHSPLRRPLVILGRCTMGIYVMHILVIATFRAVGLKLLHLDLTAVILGCIAFAVVVPLTAQVIANRIGIARFLGLQTKLDDVLWRRRPGAIAGE</sequence>